<reference evidence="1" key="1">
    <citation type="journal article" date="2007" name="PLoS ONE">
        <title>The first genome sequence of an elite grapevine cultivar (Pinot noir Vitis vinifera L.): coping with a highly heterozygous genome.</title>
        <authorList>
            <person name="Velasco R."/>
            <person name="Zharkikh A."/>
            <person name="Troggio M."/>
            <person name="Cartwright D.A."/>
            <person name="Cestaro A."/>
            <person name="Pruss D."/>
            <person name="Pindo M."/>
            <person name="FitzGerald L.M."/>
            <person name="Vezzulli S."/>
            <person name="Reid J."/>
            <person name="Malacarne G."/>
            <person name="Iliev D."/>
            <person name="Coppola G."/>
            <person name="Wardell B."/>
            <person name="Micheletti D."/>
            <person name="Macalma T."/>
            <person name="Facci M."/>
            <person name="Mitchell J.T."/>
            <person name="Perazzolli M."/>
            <person name="Eldredge G."/>
            <person name="Gatto P."/>
            <person name="Oyzerski R."/>
            <person name="Moretto M."/>
            <person name="Gutin N."/>
            <person name="Stefanini M."/>
            <person name="Chen Y."/>
            <person name="Segala C."/>
            <person name="Davenport C."/>
            <person name="Dematte L."/>
            <person name="Mraz A."/>
            <person name="Battilana J."/>
            <person name="Stormo K."/>
            <person name="Costa F."/>
            <person name="Tao Q."/>
            <person name="Si-Ammour A."/>
            <person name="Harkins T."/>
            <person name="Lackey A."/>
            <person name="Perbost C."/>
            <person name="Taillon B."/>
            <person name="Stella A."/>
            <person name="Solovyev V."/>
            <person name="Fawcett J.A."/>
            <person name="Sterck L."/>
            <person name="Vandepoele K."/>
            <person name="Grando S.M."/>
            <person name="Toppo S."/>
            <person name="Moser C."/>
            <person name="Lanchbury J."/>
            <person name="Bogden R."/>
            <person name="Skolnick M."/>
            <person name="Sgaramella V."/>
            <person name="Bhatnagar S.K."/>
            <person name="Fontana P."/>
            <person name="Gutin A."/>
            <person name="Van de Peer Y."/>
            <person name="Salamini F."/>
            <person name="Viola R."/>
        </authorList>
    </citation>
    <scope>NUCLEOTIDE SEQUENCE</scope>
</reference>
<protein>
    <submittedName>
        <fullName evidence="1">Uncharacterized protein</fullName>
    </submittedName>
</protein>
<dbReference type="PANTHER" id="PTHR33240">
    <property type="entry name" value="OS08G0508500 PROTEIN"/>
    <property type="match status" value="1"/>
</dbReference>
<sequence>MGFPPSALENPKRILFGFNEGSKTSLGNVVLPVQVGPVIQNVQLSVVEDLSPFNAIMGRTWLHGMKVIPSTYHQMVSYLIEDGQINLFSSQLATC</sequence>
<dbReference type="PANTHER" id="PTHR33240:SF8">
    <property type="entry name" value="OS03G0439900 PROTEIN"/>
    <property type="match status" value="1"/>
</dbReference>
<dbReference type="AlphaFoldDB" id="A5AHC5"/>
<dbReference type="EMBL" id="AM426776">
    <property type="protein sequence ID" value="CAN69031.1"/>
    <property type="molecule type" value="Genomic_DNA"/>
</dbReference>
<gene>
    <name evidence="1" type="ORF">VITISV_000841</name>
</gene>
<accession>A5AHC5</accession>
<organism evidence="1">
    <name type="scientific">Vitis vinifera</name>
    <name type="common">Grape</name>
    <dbReference type="NCBI Taxonomy" id="29760"/>
    <lineage>
        <taxon>Eukaryota</taxon>
        <taxon>Viridiplantae</taxon>
        <taxon>Streptophyta</taxon>
        <taxon>Embryophyta</taxon>
        <taxon>Tracheophyta</taxon>
        <taxon>Spermatophyta</taxon>
        <taxon>Magnoliopsida</taxon>
        <taxon>eudicotyledons</taxon>
        <taxon>Gunneridae</taxon>
        <taxon>Pentapetalae</taxon>
        <taxon>rosids</taxon>
        <taxon>Vitales</taxon>
        <taxon>Vitaceae</taxon>
        <taxon>Viteae</taxon>
        <taxon>Vitis</taxon>
    </lineage>
</organism>
<proteinExistence type="predicted"/>
<evidence type="ECO:0000313" key="1">
    <source>
        <dbReference type="EMBL" id="CAN69031.1"/>
    </source>
</evidence>
<name>A5AHC5_VITVI</name>